<dbReference type="GO" id="GO:0008915">
    <property type="term" value="F:lipid-A-disaccharide synthase activity"/>
    <property type="evidence" value="ECO:0007669"/>
    <property type="project" value="UniProtKB-EC"/>
</dbReference>
<name>A0A3Q7HB83_SOLLC</name>
<dbReference type="Pfam" id="PF02684">
    <property type="entry name" value="LpxB"/>
    <property type="match status" value="2"/>
</dbReference>
<dbReference type="AlphaFoldDB" id="A0A3Q7HB83"/>
<evidence type="ECO:0000256" key="5">
    <source>
        <dbReference type="ARBA" id="ARBA00022679"/>
    </source>
</evidence>
<evidence type="ECO:0000313" key="9">
    <source>
        <dbReference type="Proteomes" id="UP000004994"/>
    </source>
</evidence>
<evidence type="ECO:0000256" key="4">
    <source>
        <dbReference type="ARBA" id="ARBA00022676"/>
    </source>
</evidence>
<evidence type="ECO:0000256" key="7">
    <source>
        <dbReference type="ARBA" id="ARBA00048975"/>
    </source>
</evidence>
<evidence type="ECO:0000256" key="2">
    <source>
        <dbReference type="ARBA" id="ARBA00022516"/>
    </source>
</evidence>
<dbReference type="InParanoid" id="A0A3Q7HB83"/>
<evidence type="ECO:0000256" key="1">
    <source>
        <dbReference type="ARBA" id="ARBA00012687"/>
    </source>
</evidence>
<dbReference type="FunCoup" id="A0A3Q7HB83">
    <property type="interactions" value="25"/>
</dbReference>
<comment type="catalytic activity">
    <reaction evidence="7">
        <text>a lipid X + a UDP-2-N,3-O-bis[(3R)-3-hydroxyacyl]-alpha-D-glucosamine = a lipid A disaccharide + UDP + H(+)</text>
        <dbReference type="Rhea" id="RHEA:67828"/>
        <dbReference type="ChEBI" id="CHEBI:15378"/>
        <dbReference type="ChEBI" id="CHEBI:58223"/>
        <dbReference type="ChEBI" id="CHEBI:137748"/>
        <dbReference type="ChEBI" id="CHEBI:176338"/>
        <dbReference type="ChEBI" id="CHEBI:176343"/>
        <dbReference type="EC" id="2.4.1.182"/>
    </reaction>
</comment>
<dbReference type="PANTHER" id="PTHR30372">
    <property type="entry name" value="LIPID-A-DISACCHARIDE SYNTHASE"/>
    <property type="match status" value="1"/>
</dbReference>
<dbReference type="EC" id="2.4.1.182" evidence="1"/>
<evidence type="ECO:0000313" key="8">
    <source>
        <dbReference type="EnsemblPlants" id="Solyc07g049740.3.1"/>
    </source>
</evidence>
<dbReference type="GO" id="GO:0016020">
    <property type="term" value="C:membrane"/>
    <property type="evidence" value="ECO:0007669"/>
    <property type="project" value="GOC"/>
</dbReference>
<reference evidence="8" key="1">
    <citation type="journal article" date="2012" name="Nature">
        <title>The tomato genome sequence provides insights into fleshy fruit evolution.</title>
        <authorList>
            <consortium name="Tomato Genome Consortium"/>
        </authorList>
    </citation>
    <scope>NUCLEOTIDE SEQUENCE [LARGE SCALE GENOMIC DNA]</scope>
    <source>
        <strain evidence="8">cv. Heinz 1706</strain>
    </source>
</reference>
<dbReference type="GO" id="GO:0005739">
    <property type="term" value="C:mitochondrion"/>
    <property type="evidence" value="ECO:0007669"/>
    <property type="project" value="EnsemblPlants"/>
</dbReference>
<dbReference type="InterPro" id="IPR003835">
    <property type="entry name" value="Glyco_trans_19"/>
</dbReference>
<reference evidence="8" key="2">
    <citation type="submission" date="2019-01" db="UniProtKB">
        <authorList>
            <consortium name="EnsemblPlants"/>
        </authorList>
    </citation>
    <scope>IDENTIFICATION</scope>
    <source>
        <strain evidence="8">cv. Heinz 1706</strain>
    </source>
</reference>
<keyword evidence="3" id="KW-0441">Lipid A biosynthesis</keyword>
<keyword evidence="2" id="KW-0444">Lipid biosynthesis</keyword>
<accession>A0A3Q7HB83</accession>
<dbReference type="GO" id="GO:0005543">
    <property type="term" value="F:phospholipid binding"/>
    <property type="evidence" value="ECO:0000318"/>
    <property type="project" value="GO_Central"/>
</dbReference>
<proteinExistence type="predicted"/>
<dbReference type="Proteomes" id="UP000004994">
    <property type="component" value="Chromosome 7"/>
</dbReference>
<keyword evidence="5" id="KW-0808">Transferase</keyword>
<evidence type="ECO:0000256" key="6">
    <source>
        <dbReference type="ARBA" id="ARBA00023098"/>
    </source>
</evidence>
<dbReference type="SUPFAM" id="SSF53756">
    <property type="entry name" value="UDP-Glycosyltransferase/glycogen phosphorylase"/>
    <property type="match status" value="1"/>
</dbReference>
<dbReference type="PaxDb" id="4081-Solyc07g049740.2.1"/>
<keyword evidence="6" id="KW-0443">Lipid metabolism</keyword>
<sequence>MVFRRIWNVNWVVNMKLMRKMRRTFSVSSQSAVDFASKDGELRVFIVAGEVSGDTIGSRVMGSLIKLSPLPVRFAGVGGKMMSKQGLNPLFPMEDIAVMGIWELLPYLNQFRVRLKQTIEAALSFKPHVVLTVDAKGFSFRFLKHLRATCVQQGMVSPLHFHYVSPSFWAWKGGEARLKGLLQFVDHVLCILPFEAEVCRSNGLAATFVGHPTLEDIPECQGKDVTERRHRIEGNAEAFLTGFGISSGSPVISLLPGSRLQEVTRMFPIFSKTLEQLKGSFPNLVAAVHVAPNKHVEDYISKAVRKWPSSVVLVSGGSHQMKYDSFSLNSFETYRDQNDSILKYGVTGKRGKSLGGIHKASSVALCTSGTVAMEMQLARLPCVVAYRAHLLTEWFIRYKAIIPYISLPNILLDSAVIPEALFQECTPSKLASFLKDLILDDNLREKQIIAAEKVIKLLRPPEISLGFSTRVEMSIPLSDCTPSMVAAYAVLYYQKKLE</sequence>
<dbReference type="GO" id="GO:0009245">
    <property type="term" value="P:lipid A biosynthetic process"/>
    <property type="evidence" value="ECO:0000318"/>
    <property type="project" value="GO_Central"/>
</dbReference>
<evidence type="ECO:0000256" key="3">
    <source>
        <dbReference type="ARBA" id="ARBA00022556"/>
    </source>
</evidence>
<dbReference type="OMA" id="YVILPFE"/>
<dbReference type="STRING" id="4081.A0A3Q7HB83"/>
<dbReference type="Gramene" id="Solyc07g049740.3.1">
    <property type="protein sequence ID" value="Solyc07g049740.3.1"/>
    <property type="gene ID" value="Solyc07g049740.3"/>
</dbReference>
<dbReference type="EnsemblPlants" id="Solyc07g049740.3.1">
    <property type="protein sequence ID" value="Solyc07g049740.3.1"/>
    <property type="gene ID" value="Solyc07g049740.3"/>
</dbReference>
<keyword evidence="9" id="KW-1185">Reference proteome</keyword>
<organism evidence="8">
    <name type="scientific">Solanum lycopersicum</name>
    <name type="common">Tomato</name>
    <name type="synonym">Lycopersicon esculentum</name>
    <dbReference type="NCBI Taxonomy" id="4081"/>
    <lineage>
        <taxon>Eukaryota</taxon>
        <taxon>Viridiplantae</taxon>
        <taxon>Streptophyta</taxon>
        <taxon>Embryophyta</taxon>
        <taxon>Tracheophyta</taxon>
        <taxon>Spermatophyta</taxon>
        <taxon>Magnoliopsida</taxon>
        <taxon>eudicotyledons</taxon>
        <taxon>Gunneridae</taxon>
        <taxon>Pentapetalae</taxon>
        <taxon>asterids</taxon>
        <taxon>lamiids</taxon>
        <taxon>Solanales</taxon>
        <taxon>Solanaceae</taxon>
        <taxon>Solanoideae</taxon>
        <taxon>Solaneae</taxon>
        <taxon>Solanum</taxon>
        <taxon>Solanum subgen. Lycopersicon</taxon>
    </lineage>
</organism>
<dbReference type="PANTHER" id="PTHR30372:SF4">
    <property type="entry name" value="LIPID-A-DISACCHARIDE SYNTHASE, MITOCHONDRIAL-RELATED"/>
    <property type="match status" value="1"/>
</dbReference>
<protein>
    <recommendedName>
        <fullName evidence="1">lipid-A-disaccharide synthase</fullName>
        <ecNumber evidence="1">2.4.1.182</ecNumber>
    </recommendedName>
</protein>
<dbReference type="GO" id="GO:2001289">
    <property type="term" value="P:lipid X metabolic process"/>
    <property type="evidence" value="ECO:0007669"/>
    <property type="project" value="EnsemblPlants"/>
</dbReference>
<keyword evidence="4" id="KW-0328">Glycosyltransferase</keyword>